<evidence type="ECO:0000256" key="1">
    <source>
        <dbReference type="SAM" id="SignalP"/>
    </source>
</evidence>
<feature type="chain" id="PRO_5043598038" description="39S ribosomal protein L55, mitochondrial" evidence="1">
    <location>
        <begin position="20"/>
        <end position="114"/>
    </location>
</feature>
<dbReference type="InterPro" id="IPR018615">
    <property type="entry name" value="Ribosomal_mL55"/>
</dbReference>
<name>A0AAW0Y534_CHEQU</name>
<sequence length="114" mass="13348">MSLSTSWLLLPVVRNFVTSAKSNINCHRASIARIGRLTYTRKYPTILVQSDGSTLNIRYHEPRKIIKMPLDLSTLTEAERKKRIEARKPKIKVVIEEEIHDDFNLSTYKHLWKK</sequence>
<reference evidence="2 3" key="1">
    <citation type="journal article" date="2024" name="BMC Genomics">
        <title>Genome assembly of redclaw crayfish (Cherax quadricarinatus) provides insights into its immune adaptation and hypoxia tolerance.</title>
        <authorList>
            <person name="Liu Z."/>
            <person name="Zheng J."/>
            <person name="Li H."/>
            <person name="Fang K."/>
            <person name="Wang S."/>
            <person name="He J."/>
            <person name="Zhou D."/>
            <person name="Weng S."/>
            <person name="Chi M."/>
            <person name="Gu Z."/>
            <person name="He J."/>
            <person name="Li F."/>
            <person name="Wang M."/>
        </authorList>
    </citation>
    <scope>NUCLEOTIDE SEQUENCE [LARGE SCALE GENOMIC DNA]</scope>
    <source>
        <strain evidence="2">ZL_2023a</strain>
    </source>
</reference>
<accession>A0AAW0Y534</accession>
<dbReference type="Gene3D" id="6.20.130.20">
    <property type="entry name" value="Mitochondrial ribosomal protein L55"/>
    <property type="match status" value="1"/>
</dbReference>
<evidence type="ECO:0000313" key="2">
    <source>
        <dbReference type="EMBL" id="KAK8750500.1"/>
    </source>
</evidence>
<organism evidence="2 3">
    <name type="scientific">Cherax quadricarinatus</name>
    <name type="common">Australian red claw crayfish</name>
    <dbReference type="NCBI Taxonomy" id="27406"/>
    <lineage>
        <taxon>Eukaryota</taxon>
        <taxon>Metazoa</taxon>
        <taxon>Ecdysozoa</taxon>
        <taxon>Arthropoda</taxon>
        <taxon>Crustacea</taxon>
        <taxon>Multicrustacea</taxon>
        <taxon>Malacostraca</taxon>
        <taxon>Eumalacostraca</taxon>
        <taxon>Eucarida</taxon>
        <taxon>Decapoda</taxon>
        <taxon>Pleocyemata</taxon>
        <taxon>Astacidea</taxon>
        <taxon>Parastacoidea</taxon>
        <taxon>Parastacidae</taxon>
        <taxon>Cherax</taxon>
    </lineage>
</organism>
<dbReference type="PANTHER" id="PTHR34095:SF1">
    <property type="entry name" value="LARGE RIBOSOMAL SUBUNIT PROTEIN ML55"/>
    <property type="match status" value="1"/>
</dbReference>
<evidence type="ECO:0000313" key="3">
    <source>
        <dbReference type="Proteomes" id="UP001445076"/>
    </source>
</evidence>
<comment type="caution">
    <text evidence="2">The sequence shown here is derived from an EMBL/GenBank/DDBJ whole genome shotgun (WGS) entry which is preliminary data.</text>
</comment>
<feature type="signal peptide" evidence="1">
    <location>
        <begin position="1"/>
        <end position="19"/>
    </location>
</feature>
<keyword evidence="1" id="KW-0732">Signal</keyword>
<evidence type="ECO:0008006" key="4">
    <source>
        <dbReference type="Google" id="ProtNLM"/>
    </source>
</evidence>
<dbReference type="InterPro" id="IPR044884">
    <property type="entry name" value="Ribosomal_mL55_sf"/>
</dbReference>
<dbReference type="GO" id="GO:0005762">
    <property type="term" value="C:mitochondrial large ribosomal subunit"/>
    <property type="evidence" value="ECO:0007669"/>
    <property type="project" value="InterPro"/>
</dbReference>
<dbReference type="PANTHER" id="PTHR34095">
    <property type="entry name" value="39S RIBOSOMAL PROTEIN L55, MITOCHONDRIAL"/>
    <property type="match status" value="1"/>
</dbReference>
<protein>
    <recommendedName>
        <fullName evidence="4">39S ribosomal protein L55, mitochondrial</fullName>
    </recommendedName>
</protein>
<dbReference type="Pfam" id="PF09776">
    <property type="entry name" value="Mitoc_L55"/>
    <property type="match status" value="1"/>
</dbReference>
<dbReference type="GO" id="GO:0003735">
    <property type="term" value="F:structural constituent of ribosome"/>
    <property type="evidence" value="ECO:0007669"/>
    <property type="project" value="InterPro"/>
</dbReference>
<dbReference type="AlphaFoldDB" id="A0AAW0Y534"/>
<dbReference type="GO" id="GO:0006412">
    <property type="term" value="P:translation"/>
    <property type="evidence" value="ECO:0007669"/>
    <property type="project" value="TreeGrafter"/>
</dbReference>
<dbReference type="EMBL" id="JARKIK010000007">
    <property type="protein sequence ID" value="KAK8750500.1"/>
    <property type="molecule type" value="Genomic_DNA"/>
</dbReference>
<proteinExistence type="predicted"/>
<gene>
    <name evidence="2" type="ORF">OTU49_014867</name>
</gene>
<dbReference type="Proteomes" id="UP001445076">
    <property type="component" value="Unassembled WGS sequence"/>
</dbReference>
<keyword evidence="3" id="KW-1185">Reference proteome</keyword>